<comment type="caution">
    <text evidence="1">The sequence shown here is derived from an EMBL/GenBank/DDBJ whole genome shotgun (WGS) entry which is preliminary data.</text>
</comment>
<keyword evidence="2" id="KW-1185">Reference proteome</keyword>
<evidence type="ECO:0000313" key="1">
    <source>
        <dbReference type="EMBL" id="MFI7444921.1"/>
    </source>
</evidence>
<sequence>MTALDLAADRPTPGVCDLRAAVIDVAAGDAYAARDVLGHPYLRSHMTHEQHQAVADVLAAANLGVGSLPQPHADALTSAVQRGEDLLRVLLATPARGNG</sequence>
<reference evidence="1 2" key="1">
    <citation type="submission" date="2024-10" db="EMBL/GenBank/DDBJ databases">
        <title>The Natural Products Discovery Center: Release of the First 8490 Sequenced Strains for Exploring Actinobacteria Biosynthetic Diversity.</title>
        <authorList>
            <person name="Kalkreuter E."/>
            <person name="Kautsar S.A."/>
            <person name="Yang D."/>
            <person name="Bader C.D."/>
            <person name="Teijaro C.N."/>
            <person name="Fluegel L."/>
            <person name="Davis C.M."/>
            <person name="Simpson J.R."/>
            <person name="Lauterbach L."/>
            <person name="Steele A.D."/>
            <person name="Gui C."/>
            <person name="Meng S."/>
            <person name="Li G."/>
            <person name="Viehrig K."/>
            <person name="Ye F."/>
            <person name="Su P."/>
            <person name="Kiefer A.F."/>
            <person name="Nichols A."/>
            <person name="Cepeda A.J."/>
            <person name="Yan W."/>
            <person name="Fan B."/>
            <person name="Jiang Y."/>
            <person name="Adhikari A."/>
            <person name="Zheng C.-J."/>
            <person name="Schuster L."/>
            <person name="Cowan T.M."/>
            <person name="Smanski M.J."/>
            <person name="Chevrette M.G."/>
            <person name="De Carvalho L.P.S."/>
            <person name="Shen B."/>
        </authorList>
    </citation>
    <scope>NUCLEOTIDE SEQUENCE [LARGE SCALE GENOMIC DNA]</scope>
    <source>
        <strain evidence="1 2">NPDC049503</strain>
    </source>
</reference>
<proteinExistence type="predicted"/>
<name>A0ABW8ADU9_9ACTN</name>
<dbReference type="RefSeq" id="WP_397025259.1">
    <property type="nucleotide sequence ID" value="NZ_JBITMB010000010.1"/>
</dbReference>
<dbReference type="Proteomes" id="UP001612928">
    <property type="component" value="Unassembled WGS sequence"/>
</dbReference>
<organism evidence="1 2">
    <name type="scientific">Nonomuraea indica</name>
    <dbReference type="NCBI Taxonomy" id="1581193"/>
    <lineage>
        <taxon>Bacteria</taxon>
        <taxon>Bacillati</taxon>
        <taxon>Actinomycetota</taxon>
        <taxon>Actinomycetes</taxon>
        <taxon>Streptosporangiales</taxon>
        <taxon>Streptosporangiaceae</taxon>
        <taxon>Nonomuraea</taxon>
    </lineage>
</organism>
<accession>A0ABW8ADU9</accession>
<dbReference type="EMBL" id="JBITMB010000010">
    <property type="protein sequence ID" value="MFI7444921.1"/>
    <property type="molecule type" value="Genomic_DNA"/>
</dbReference>
<evidence type="ECO:0000313" key="2">
    <source>
        <dbReference type="Proteomes" id="UP001612928"/>
    </source>
</evidence>
<gene>
    <name evidence="1" type="ORF">ACIBP5_33545</name>
</gene>
<protein>
    <submittedName>
        <fullName evidence="1">Uncharacterized protein</fullName>
    </submittedName>
</protein>